<organism evidence="1">
    <name type="scientific">Anguilla anguilla</name>
    <name type="common">European freshwater eel</name>
    <name type="synonym">Muraena anguilla</name>
    <dbReference type="NCBI Taxonomy" id="7936"/>
    <lineage>
        <taxon>Eukaryota</taxon>
        <taxon>Metazoa</taxon>
        <taxon>Chordata</taxon>
        <taxon>Craniata</taxon>
        <taxon>Vertebrata</taxon>
        <taxon>Euteleostomi</taxon>
        <taxon>Actinopterygii</taxon>
        <taxon>Neopterygii</taxon>
        <taxon>Teleostei</taxon>
        <taxon>Anguilliformes</taxon>
        <taxon>Anguillidae</taxon>
        <taxon>Anguilla</taxon>
    </lineage>
</organism>
<proteinExistence type="predicted"/>
<name>A0A0E9U2E5_ANGAN</name>
<protein>
    <submittedName>
        <fullName evidence="1">Uncharacterized protein</fullName>
    </submittedName>
</protein>
<accession>A0A0E9U2E5</accession>
<dbReference type="EMBL" id="GBXM01048675">
    <property type="protein sequence ID" value="JAH59902.1"/>
    <property type="molecule type" value="Transcribed_RNA"/>
</dbReference>
<reference evidence="1" key="2">
    <citation type="journal article" date="2015" name="Fish Shellfish Immunol.">
        <title>Early steps in the European eel (Anguilla anguilla)-Vibrio vulnificus interaction in the gills: Role of the RtxA13 toxin.</title>
        <authorList>
            <person name="Callol A."/>
            <person name="Pajuelo D."/>
            <person name="Ebbesson L."/>
            <person name="Teles M."/>
            <person name="MacKenzie S."/>
            <person name="Amaro C."/>
        </authorList>
    </citation>
    <scope>NUCLEOTIDE SEQUENCE</scope>
</reference>
<sequence>MNHFYFKRVLSLL</sequence>
<reference evidence="1" key="1">
    <citation type="submission" date="2014-11" db="EMBL/GenBank/DDBJ databases">
        <authorList>
            <person name="Amaro Gonzalez C."/>
        </authorList>
    </citation>
    <scope>NUCLEOTIDE SEQUENCE</scope>
</reference>
<evidence type="ECO:0000313" key="1">
    <source>
        <dbReference type="EMBL" id="JAH59902.1"/>
    </source>
</evidence>